<reference evidence="4" key="1">
    <citation type="submission" date="2021-04" db="EMBL/GenBank/DDBJ databases">
        <title>Draft genome assembly of strain Phenylobacterium sp. 20VBR1 using MiniION and Illumina platforms.</title>
        <authorList>
            <person name="Thomas F.A."/>
            <person name="Krishnan K.P."/>
            <person name="Sinha R.K."/>
        </authorList>
    </citation>
    <scope>NUCLEOTIDE SEQUENCE</scope>
    <source>
        <strain evidence="4">20VBR1</strain>
    </source>
</reference>
<evidence type="ECO:0000256" key="1">
    <source>
        <dbReference type="ARBA" id="ARBA00009913"/>
    </source>
</evidence>
<dbReference type="InterPro" id="IPR009057">
    <property type="entry name" value="Homeodomain-like_sf"/>
</dbReference>
<comment type="similarity">
    <text evidence="1">Belongs to the site-specific recombinase resolvase family.</text>
</comment>
<evidence type="ECO:0000259" key="2">
    <source>
        <dbReference type="Pfam" id="PF00239"/>
    </source>
</evidence>
<feature type="domain" description="Resolvase/invertase-type recombinase catalytic" evidence="2">
    <location>
        <begin position="19"/>
        <end position="113"/>
    </location>
</feature>
<comment type="caution">
    <text evidence="4">The sequence shown here is derived from an EMBL/GenBank/DDBJ whole genome shotgun (WGS) entry which is preliminary data.</text>
</comment>
<dbReference type="RefSeq" id="WP_215339110.1">
    <property type="nucleotide sequence ID" value="NZ_JAGSGD010000001.1"/>
</dbReference>
<dbReference type="GO" id="GO:0003677">
    <property type="term" value="F:DNA binding"/>
    <property type="evidence" value="ECO:0007669"/>
    <property type="project" value="InterPro"/>
</dbReference>
<dbReference type="InterPro" id="IPR006120">
    <property type="entry name" value="Resolvase_HTH_dom"/>
</dbReference>
<dbReference type="EMBL" id="JAGSGD010000001">
    <property type="protein sequence ID" value="MBR7619020.1"/>
    <property type="molecule type" value="Genomic_DNA"/>
</dbReference>
<dbReference type="SUPFAM" id="SSF46689">
    <property type="entry name" value="Homeodomain-like"/>
    <property type="match status" value="1"/>
</dbReference>
<dbReference type="InterPro" id="IPR036162">
    <property type="entry name" value="Resolvase-like_N_sf"/>
</dbReference>
<dbReference type="Pfam" id="PF02796">
    <property type="entry name" value="HTH_7"/>
    <property type="match status" value="1"/>
</dbReference>
<protein>
    <submittedName>
        <fullName evidence="4">Recombinase family protein</fullName>
    </submittedName>
</protein>
<dbReference type="SUPFAM" id="SSF53041">
    <property type="entry name" value="Resolvase-like"/>
    <property type="match status" value="1"/>
</dbReference>
<evidence type="ECO:0000313" key="5">
    <source>
        <dbReference type="Proteomes" id="UP000622580"/>
    </source>
</evidence>
<dbReference type="Gene3D" id="3.40.50.1390">
    <property type="entry name" value="Resolvase, N-terminal catalytic domain"/>
    <property type="match status" value="1"/>
</dbReference>
<feature type="domain" description="Resolvase HTH" evidence="3">
    <location>
        <begin position="121"/>
        <end position="162"/>
    </location>
</feature>
<dbReference type="InterPro" id="IPR006119">
    <property type="entry name" value="Resolv_N"/>
</dbReference>
<evidence type="ECO:0000259" key="3">
    <source>
        <dbReference type="Pfam" id="PF02796"/>
    </source>
</evidence>
<accession>A0A941HVY4</accession>
<gene>
    <name evidence="4" type="ORF">JKL49_06420</name>
</gene>
<dbReference type="Proteomes" id="UP000622580">
    <property type="component" value="Unassembled WGS sequence"/>
</dbReference>
<name>A0A941HVY4_9CAUL</name>
<dbReference type="Pfam" id="PF00239">
    <property type="entry name" value="Resolvase"/>
    <property type="match status" value="1"/>
</dbReference>
<dbReference type="GO" id="GO:0000150">
    <property type="term" value="F:DNA strand exchange activity"/>
    <property type="evidence" value="ECO:0007669"/>
    <property type="project" value="InterPro"/>
</dbReference>
<organism evidence="4 5">
    <name type="scientific">Phenylobacterium glaciei</name>
    <dbReference type="NCBI Taxonomy" id="2803784"/>
    <lineage>
        <taxon>Bacteria</taxon>
        <taxon>Pseudomonadati</taxon>
        <taxon>Pseudomonadota</taxon>
        <taxon>Alphaproteobacteria</taxon>
        <taxon>Caulobacterales</taxon>
        <taxon>Caulobacteraceae</taxon>
        <taxon>Phenylobacterium</taxon>
    </lineage>
</organism>
<sequence>MLRIGYVRLRDERSADDTATLKAIGCHVVRAEEPAGPMTDESTVLTSILDFIGEGDQLVVTRLEHLAGSSRNVLGVIDKLEERQASLYIVEPEICSEGEGGRALRAALQAVLSVEPTGLYRRPRGQSAIDQIRALQAAGVGPVEIARRLGVSRMTVWRKLRDVETREARATA</sequence>
<proteinExistence type="inferred from homology"/>
<keyword evidence="5" id="KW-1185">Reference proteome</keyword>
<evidence type="ECO:0000313" key="4">
    <source>
        <dbReference type="EMBL" id="MBR7619020.1"/>
    </source>
</evidence>
<dbReference type="AlphaFoldDB" id="A0A941HVY4"/>